<accession>A0A6H5GNW5</accession>
<gene>
    <name evidence="1" type="ORF">NTEN_LOCUS11013</name>
</gene>
<proteinExistence type="predicted"/>
<sequence length="233" mass="27109">MRVLPDNNNKAELKRTLCSPPAASIRRWCLTYIDRKHPPLFARSCNKNIHLCRPCGRPRSLFSLLYVQSSVRMSLEQPGTPFHQPSVKIKISTHVGLKAFSALKIRNRFRDKQAVEMRLVERKPKWEFFLMDPTSLTRRSEGVPKRLAERYMDTEEAFLAMAGSIGWRLKERERSEEFNNQRELVYVRGSTNGFLARNAKNRGIPAQGAWINRAMHIPDHSWMRLSNTMKNSK</sequence>
<evidence type="ECO:0000313" key="2">
    <source>
        <dbReference type="Proteomes" id="UP000479000"/>
    </source>
</evidence>
<name>A0A6H5GNW5_9HEMI</name>
<keyword evidence="2" id="KW-1185">Reference proteome</keyword>
<reference evidence="1 2" key="1">
    <citation type="submission" date="2020-02" db="EMBL/GenBank/DDBJ databases">
        <authorList>
            <person name="Ferguson B K."/>
        </authorList>
    </citation>
    <scope>NUCLEOTIDE SEQUENCE [LARGE SCALE GENOMIC DNA]</scope>
</reference>
<dbReference type="EMBL" id="CADCXU010016542">
    <property type="protein sequence ID" value="CAB0005536.1"/>
    <property type="molecule type" value="Genomic_DNA"/>
</dbReference>
<organism evidence="1 2">
    <name type="scientific">Nesidiocoris tenuis</name>
    <dbReference type="NCBI Taxonomy" id="355587"/>
    <lineage>
        <taxon>Eukaryota</taxon>
        <taxon>Metazoa</taxon>
        <taxon>Ecdysozoa</taxon>
        <taxon>Arthropoda</taxon>
        <taxon>Hexapoda</taxon>
        <taxon>Insecta</taxon>
        <taxon>Pterygota</taxon>
        <taxon>Neoptera</taxon>
        <taxon>Paraneoptera</taxon>
        <taxon>Hemiptera</taxon>
        <taxon>Heteroptera</taxon>
        <taxon>Panheteroptera</taxon>
        <taxon>Cimicomorpha</taxon>
        <taxon>Miridae</taxon>
        <taxon>Dicyphina</taxon>
        <taxon>Nesidiocoris</taxon>
    </lineage>
</organism>
<evidence type="ECO:0000313" key="1">
    <source>
        <dbReference type="EMBL" id="CAB0005536.1"/>
    </source>
</evidence>
<dbReference type="AlphaFoldDB" id="A0A6H5GNW5"/>
<dbReference type="Proteomes" id="UP000479000">
    <property type="component" value="Unassembled WGS sequence"/>
</dbReference>
<protein>
    <submittedName>
        <fullName evidence="1">Uncharacterized protein</fullName>
    </submittedName>
</protein>